<evidence type="ECO:0000313" key="14">
    <source>
        <dbReference type="Proteomes" id="UP000295710"/>
    </source>
</evidence>
<dbReference type="AlphaFoldDB" id="A0A4R4FF02"/>
<dbReference type="NCBIfam" id="TIGR00115">
    <property type="entry name" value="tig"/>
    <property type="match status" value="1"/>
</dbReference>
<evidence type="ECO:0000256" key="10">
    <source>
        <dbReference type="PROSITE-ProRule" id="PRU00277"/>
    </source>
</evidence>
<sequence>MKKKLTAVLALVCAGSMALAGCAGSNRIDTDAVTVEGYKGIEVPEVEKAAKVTDKDVESTIQSTLESKATQKEITDRAVENGDTVNIDFVGKIDGEAFDGGSAEDYPLTIGSGVFIEGFEESVIGHNVGETYDWNGKFPDNYGNAEQAGKDVVFTITVNKITQDEVPELNNKFVKSVSKKSKTVKEYKQEVKKQLLEDADTAYNDNLSSAVWEAVLDKSKVKKYPKKDVKEIEDNLIQQYKDAAEYYGMEYEAFIQEQMGASVEDFENQVNKAAKASVKQSLVTKAIADKENIKLTADEYKKQLKQMAENYGYEDAKALKEAAPEEDLKEMALNNLVKDWLAKNCVQVAKTESKDTEE</sequence>
<evidence type="ECO:0000256" key="6">
    <source>
        <dbReference type="ARBA" id="ARBA00023186"/>
    </source>
</evidence>
<evidence type="ECO:0000313" key="13">
    <source>
        <dbReference type="EMBL" id="TDA22167.1"/>
    </source>
</evidence>
<dbReference type="GO" id="GO:0006457">
    <property type="term" value="P:protein folding"/>
    <property type="evidence" value="ECO:0007669"/>
    <property type="project" value="InterPro"/>
</dbReference>
<dbReference type="EMBL" id="SMMX01000005">
    <property type="protein sequence ID" value="TDA22167.1"/>
    <property type="molecule type" value="Genomic_DNA"/>
</dbReference>
<gene>
    <name evidence="13" type="primary">tig</name>
    <name evidence="13" type="ORF">E1963_08030</name>
</gene>
<dbReference type="InterPro" id="IPR001179">
    <property type="entry name" value="PPIase_FKBP_dom"/>
</dbReference>
<keyword evidence="8" id="KW-0131">Cell cycle</keyword>
<dbReference type="InterPro" id="IPR046357">
    <property type="entry name" value="PPIase_dom_sf"/>
</dbReference>
<evidence type="ECO:0000256" key="11">
    <source>
        <dbReference type="SAM" id="SignalP"/>
    </source>
</evidence>
<evidence type="ECO:0000256" key="3">
    <source>
        <dbReference type="ARBA" id="ARBA00005464"/>
    </source>
</evidence>
<dbReference type="PROSITE" id="PS50059">
    <property type="entry name" value="FKBP_PPIASE"/>
    <property type="match status" value="1"/>
</dbReference>
<dbReference type="RefSeq" id="WP_132276955.1">
    <property type="nucleotide sequence ID" value="NZ_JAOBST010000010.1"/>
</dbReference>
<dbReference type="InterPro" id="IPR027304">
    <property type="entry name" value="Trigger_fact/SurA_dom_sf"/>
</dbReference>
<feature type="signal peptide" evidence="11">
    <location>
        <begin position="1"/>
        <end position="20"/>
    </location>
</feature>
<evidence type="ECO:0000256" key="5">
    <source>
        <dbReference type="ARBA" id="ARBA00023110"/>
    </source>
</evidence>
<dbReference type="Pfam" id="PF05698">
    <property type="entry name" value="Trigger_C"/>
    <property type="match status" value="1"/>
</dbReference>
<protein>
    <recommendedName>
        <fullName evidence="10">peptidylprolyl isomerase</fullName>
        <ecNumber evidence="10">5.2.1.8</ecNumber>
    </recommendedName>
</protein>
<dbReference type="PROSITE" id="PS51257">
    <property type="entry name" value="PROKAR_LIPOPROTEIN"/>
    <property type="match status" value="1"/>
</dbReference>
<dbReference type="Gene3D" id="1.10.3120.10">
    <property type="entry name" value="Trigger factor, C-terminal domain"/>
    <property type="match status" value="1"/>
</dbReference>
<keyword evidence="6" id="KW-0143">Chaperone</keyword>
<dbReference type="Pfam" id="PF00254">
    <property type="entry name" value="FKBP_C"/>
    <property type="match status" value="1"/>
</dbReference>
<evidence type="ECO:0000256" key="1">
    <source>
        <dbReference type="ARBA" id="ARBA00000971"/>
    </source>
</evidence>
<proteinExistence type="inferred from homology"/>
<dbReference type="GO" id="GO:0051301">
    <property type="term" value="P:cell division"/>
    <property type="evidence" value="ECO:0007669"/>
    <property type="project" value="UniProtKB-KW"/>
</dbReference>
<accession>A0A4R4FF02</accession>
<dbReference type="Gene3D" id="3.10.50.40">
    <property type="match status" value="1"/>
</dbReference>
<comment type="caution">
    <text evidence="13">The sequence shown here is derived from an EMBL/GenBank/DDBJ whole genome shotgun (WGS) entry which is preliminary data.</text>
</comment>
<keyword evidence="11" id="KW-0732">Signal</keyword>
<dbReference type="GO" id="GO:0005737">
    <property type="term" value="C:cytoplasm"/>
    <property type="evidence" value="ECO:0007669"/>
    <property type="project" value="UniProtKB-SubCell"/>
</dbReference>
<comment type="function">
    <text evidence="9">Involved in protein export. Acts as a chaperone by maintaining the newly synthesized protein in an open conformation. Functions as a peptidyl-prolyl cis-trans isomerase.</text>
</comment>
<evidence type="ECO:0000259" key="12">
    <source>
        <dbReference type="PROSITE" id="PS50059"/>
    </source>
</evidence>
<dbReference type="SUPFAM" id="SSF109998">
    <property type="entry name" value="Triger factor/SurA peptide-binding domain-like"/>
    <property type="match status" value="1"/>
</dbReference>
<keyword evidence="14" id="KW-1185">Reference proteome</keyword>
<evidence type="ECO:0000256" key="9">
    <source>
        <dbReference type="ARBA" id="ARBA00024849"/>
    </source>
</evidence>
<feature type="chain" id="PRO_5039194208" description="peptidylprolyl isomerase" evidence="11">
    <location>
        <begin position="21"/>
        <end position="358"/>
    </location>
</feature>
<organism evidence="13 14">
    <name type="scientific">Extibacter muris</name>
    <dbReference type="NCBI Taxonomy" id="1796622"/>
    <lineage>
        <taxon>Bacteria</taxon>
        <taxon>Bacillati</taxon>
        <taxon>Bacillota</taxon>
        <taxon>Clostridia</taxon>
        <taxon>Lachnospirales</taxon>
        <taxon>Lachnospiraceae</taxon>
        <taxon>Extibacter</taxon>
    </lineage>
</organism>
<evidence type="ECO:0000256" key="4">
    <source>
        <dbReference type="ARBA" id="ARBA00022618"/>
    </source>
</evidence>
<dbReference type="Proteomes" id="UP000295710">
    <property type="component" value="Unassembled WGS sequence"/>
</dbReference>
<comment type="subcellular location">
    <subcellularLocation>
        <location evidence="2">Cytoplasm</location>
    </subcellularLocation>
</comment>
<dbReference type="SUPFAM" id="SSF54534">
    <property type="entry name" value="FKBP-like"/>
    <property type="match status" value="1"/>
</dbReference>
<dbReference type="InterPro" id="IPR037041">
    <property type="entry name" value="Trigger_fac_C_sf"/>
</dbReference>
<dbReference type="FunFam" id="3.10.50.40:FF:000001">
    <property type="entry name" value="Trigger factor"/>
    <property type="match status" value="1"/>
</dbReference>
<dbReference type="GO" id="GO:0015031">
    <property type="term" value="P:protein transport"/>
    <property type="evidence" value="ECO:0007669"/>
    <property type="project" value="InterPro"/>
</dbReference>
<dbReference type="GO" id="GO:0003755">
    <property type="term" value="F:peptidyl-prolyl cis-trans isomerase activity"/>
    <property type="evidence" value="ECO:0007669"/>
    <property type="project" value="UniProtKB-KW"/>
</dbReference>
<evidence type="ECO:0000256" key="7">
    <source>
        <dbReference type="ARBA" id="ARBA00023235"/>
    </source>
</evidence>
<keyword evidence="4" id="KW-0132">Cell division</keyword>
<dbReference type="InterPro" id="IPR008880">
    <property type="entry name" value="Trigger_fac_C"/>
</dbReference>
<evidence type="ECO:0000256" key="8">
    <source>
        <dbReference type="ARBA" id="ARBA00023306"/>
    </source>
</evidence>
<feature type="domain" description="PPIase FKBP-type" evidence="12">
    <location>
        <begin position="82"/>
        <end position="172"/>
    </location>
</feature>
<name>A0A4R4FF02_9FIRM</name>
<dbReference type="EC" id="5.2.1.8" evidence="10"/>
<keyword evidence="7 10" id="KW-0413">Isomerase</keyword>
<keyword evidence="5 10" id="KW-0697">Rotamase</keyword>
<comment type="similarity">
    <text evidence="3">Belongs to the FKBP-type PPIase family. Tig subfamily.</text>
</comment>
<reference evidence="13 14" key="1">
    <citation type="journal article" date="2016" name="Nat. Microbiol.">
        <title>The Mouse Intestinal Bacterial Collection (miBC) provides host-specific insight into cultured diversity and functional potential of the gut microbiota.</title>
        <authorList>
            <person name="Lagkouvardos I."/>
            <person name="Pukall R."/>
            <person name="Abt B."/>
            <person name="Foesel B.U."/>
            <person name="Meier-Kolthoff J.P."/>
            <person name="Kumar N."/>
            <person name="Bresciani A."/>
            <person name="Martinez I."/>
            <person name="Just S."/>
            <person name="Ziegler C."/>
            <person name="Brugiroux S."/>
            <person name="Garzetti D."/>
            <person name="Wenning M."/>
            <person name="Bui T.P."/>
            <person name="Wang J."/>
            <person name="Hugenholtz F."/>
            <person name="Plugge C.M."/>
            <person name="Peterson D.A."/>
            <person name="Hornef M.W."/>
            <person name="Baines J.F."/>
            <person name="Smidt H."/>
            <person name="Walter J."/>
            <person name="Kristiansen K."/>
            <person name="Nielsen H.B."/>
            <person name="Haller D."/>
            <person name="Overmann J."/>
            <person name="Stecher B."/>
            <person name="Clavel T."/>
        </authorList>
    </citation>
    <scope>NUCLEOTIDE SEQUENCE [LARGE SCALE GENOMIC DNA]</scope>
    <source>
        <strain evidence="13 14">DSM 28560</strain>
    </source>
</reference>
<evidence type="ECO:0000256" key="2">
    <source>
        <dbReference type="ARBA" id="ARBA00004496"/>
    </source>
</evidence>
<dbReference type="InterPro" id="IPR005215">
    <property type="entry name" value="Trig_fac"/>
</dbReference>
<comment type="catalytic activity">
    <reaction evidence="1 10">
        <text>[protein]-peptidylproline (omega=180) = [protein]-peptidylproline (omega=0)</text>
        <dbReference type="Rhea" id="RHEA:16237"/>
        <dbReference type="Rhea" id="RHEA-COMP:10747"/>
        <dbReference type="Rhea" id="RHEA-COMP:10748"/>
        <dbReference type="ChEBI" id="CHEBI:83833"/>
        <dbReference type="ChEBI" id="CHEBI:83834"/>
        <dbReference type="EC" id="5.2.1.8"/>
    </reaction>
</comment>